<sequence length="159" mass="18254">MSKTVFRSEKSIVDTETGEIKRLESINTVRLPEEPPYVKLYLDDLVRINDLPKSTSKILYQFVRKMNYDGQIILNAAVKRMIASLINVKEQSISNSITCLIQKDIMQRIDTGIYVLNPTLFAKGAWGDVRKLREKYLELKVTYTPEGKRILASNLKDSI</sequence>
<gene>
    <name evidence="2" type="ORF">QE210_18375</name>
</gene>
<feature type="domain" description="Plasmid replication protein RepL" evidence="1">
    <location>
        <begin position="3"/>
        <end position="138"/>
    </location>
</feature>
<dbReference type="Proteomes" id="UP001177595">
    <property type="component" value="Plasmid paPv2"/>
</dbReference>
<organism evidence="2 3">
    <name type="scientific">Arsenophonus nasoniae</name>
    <name type="common">son-killer infecting Nasonia vitripennis</name>
    <dbReference type="NCBI Taxonomy" id="638"/>
    <lineage>
        <taxon>Bacteria</taxon>
        <taxon>Pseudomonadati</taxon>
        <taxon>Pseudomonadota</taxon>
        <taxon>Gammaproteobacteria</taxon>
        <taxon>Enterobacterales</taxon>
        <taxon>Morganellaceae</taxon>
        <taxon>Arsenophonus</taxon>
    </lineage>
</organism>
<dbReference type="Pfam" id="PF05732">
    <property type="entry name" value="RepL"/>
    <property type="match status" value="1"/>
</dbReference>
<protein>
    <submittedName>
        <fullName evidence="2">Replication/maintenance protein RepL</fullName>
    </submittedName>
</protein>
<accession>A0AA95KF33</accession>
<evidence type="ECO:0000259" key="1">
    <source>
        <dbReference type="Pfam" id="PF05732"/>
    </source>
</evidence>
<reference evidence="2" key="1">
    <citation type="submission" date="2023-04" db="EMBL/GenBank/DDBJ databases">
        <title>Genome dynamics across the evolutionary transition to endosymbiosis.</title>
        <authorList>
            <person name="Siozios S."/>
            <person name="Nadal-Jimenez P."/>
            <person name="Azagi T."/>
            <person name="Sprong H."/>
            <person name="Frost C.L."/>
            <person name="Parratt S.R."/>
            <person name="Taylor G."/>
            <person name="Brettell L."/>
            <person name="Lew K.C."/>
            <person name="Croft L."/>
            <person name="King K.C."/>
            <person name="Brockhurst M.A."/>
            <person name="Hypsa V."/>
            <person name="Novakova E."/>
            <person name="Darby A.C."/>
            <person name="Hurst G.D.D."/>
        </authorList>
    </citation>
    <scope>NUCLEOTIDE SEQUENCE</scope>
    <source>
        <strain evidence="2">APv</strain>
        <plasmid evidence="2">paPv2</plasmid>
    </source>
</reference>
<dbReference type="RefSeq" id="WP_063657609.1">
    <property type="nucleotide sequence ID" value="NZ_CP123506.1"/>
</dbReference>
<geneLocation type="plasmid" evidence="2 3">
    <name>paPv2</name>
</geneLocation>
<evidence type="ECO:0000313" key="2">
    <source>
        <dbReference type="EMBL" id="WGM03489.1"/>
    </source>
</evidence>
<dbReference type="GO" id="GO:0006260">
    <property type="term" value="P:DNA replication"/>
    <property type="evidence" value="ECO:0007669"/>
    <property type="project" value="InterPro"/>
</dbReference>
<proteinExistence type="predicted"/>
<dbReference type="InterPro" id="IPR008813">
    <property type="entry name" value="Plasmid_replication_RepL"/>
</dbReference>
<name>A0AA95KF33_9GAMM</name>
<dbReference type="EMBL" id="CP123506">
    <property type="protein sequence ID" value="WGM03489.1"/>
    <property type="molecule type" value="Genomic_DNA"/>
</dbReference>
<keyword evidence="2" id="KW-0614">Plasmid</keyword>
<dbReference type="GO" id="GO:0006276">
    <property type="term" value="P:plasmid maintenance"/>
    <property type="evidence" value="ECO:0007669"/>
    <property type="project" value="InterPro"/>
</dbReference>
<evidence type="ECO:0000313" key="3">
    <source>
        <dbReference type="Proteomes" id="UP001177595"/>
    </source>
</evidence>
<dbReference type="AlphaFoldDB" id="A0AA95KF33"/>